<evidence type="ECO:0000256" key="1">
    <source>
        <dbReference type="ARBA" id="ARBA00004651"/>
    </source>
</evidence>
<reference evidence="11 12" key="1">
    <citation type="submission" date="2018-10" db="EMBL/GenBank/DDBJ databases">
        <title>Genomic Encyclopedia of Type Strains, Phase IV (KMG-IV): sequencing the most valuable type-strain genomes for metagenomic binning, comparative biology and taxonomic classification.</title>
        <authorList>
            <person name="Goeker M."/>
        </authorList>
    </citation>
    <scope>NUCLEOTIDE SEQUENCE [LARGE SCALE GENOMIC DNA]</scope>
    <source>
        <strain evidence="11 12">DSM 4734</strain>
    </source>
</reference>
<feature type="transmembrane region" description="Helical" evidence="9">
    <location>
        <begin position="127"/>
        <end position="150"/>
    </location>
</feature>
<feature type="transmembrane region" description="Helical" evidence="9">
    <location>
        <begin position="21"/>
        <end position="42"/>
    </location>
</feature>
<comment type="subcellular location">
    <subcellularLocation>
        <location evidence="1">Cell membrane</location>
        <topology evidence="1">Multi-pass membrane protein</topology>
    </subcellularLocation>
</comment>
<keyword evidence="8 9" id="KW-0472">Membrane</keyword>
<dbReference type="Pfam" id="PF01061">
    <property type="entry name" value="ABC2_membrane"/>
    <property type="match status" value="1"/>
</dbReference>
<comment type="similarity">
    <text evidence="2">Belongs to the ABC-2 integral membrane protein family.</text>
</comment>
<feature type="transmembrane region" description="Helical" evidence="9">
    <location>
        <begin position="54"/>
        <end position="79"/>
    </location>
</feature>
<feature type="transmembrane region" description="Helical" evidence="9">
    <location>
        <begin position="162"/>
        <end position="180"/>
    </location>
</feature>
<sequence length="247" mass="28043">MVELWRTFAWDEIQQRYRRSMLGVSWIVLSFLMFVCGVSFFFSALSGREMENFIVYVALGYAAFIFISGNFLDGCQVFTSSRVWIKAMSLPYSVHVYRSLFRSFVTFSLQMAVVFPIMIWSGWTPGLITLMAIPALAIYVLNAIAAQYLLGLIAARFEDAGHLVASITRLLIFVTPILWVREGLDGARAFAADLNPLTHYVEIFRAPFLGEMPRMTSWLVVFGVTVAVWVAAALSAAIFRRRLPYWL</sequence>
<evidence type="ECO:0000256" key="9">
    <source>
        <dbReference type="SAM" id="Phobius"/>
    </source>
</evidence>
<dbReference type="InterPro" id="IPR013525">
    <property type="entry name" value="ABC2_TM"/>
</dbReference>
<dbReference type="Proteomes" id="UP000273675">
    <property type="component" value="Unassembled WGS sequence"/>
</dbReference>
<evidence type="ECO:0000313" key="12">
    <source>
        <dbReference type="Proteomes" id="UP000273675"/>
    </source>
</evidence>
<dbReference type="GO" id="GO:0140359">
    <property type="term" value="F:ABC-type transporter activity"/>
    <property type="evidence" value="ECO:0007669"/>
    <property type="project" value="InterPro"/>
</dbReference>
<evidence type="ECO:0000256" key="3">
    <source>
        <dbReference type="ARBA" id="ARBA00022448"/>
    </source>
</evidence>
<proteinExistence type="inferred from homology"/>
<feature type="transmembrane region" description="Helical" evidence="9">
    <location>
        <begin position="100"/>
        <end position="121"/>
    </location>
</feature>
<evidence type="ECO:0000313" key="11">
    <source>
        <dbReference type="EMBL" id="RKQ96202.1"/>
    </source>
</evidence>
<evidence type="ECO:0000259" key="10">
    <source>
        <dbReference type="Pfam" id="PF01061"/>
    </source>
</evidence>
<dbReference type="PANTHER" id="PTHR30413:SF10">
    <property type="entry name" value="CAPSULE POLYSACCHARIDE EXPORT INNER-MEMBRANE PROTEIN CTRC"/>
    <property type="match status" value="1"/>
</dbReference>
<accession>A0A495D5U5</accession>
<feature type="transmembrane region" description="Helical" evidence="9">
    <location>
        <begin position="218"/>
        <end position="239"/>
    </location>
</feature>
<keyword evidence="7" id="KW-0762">Sugar transport</keyword>
<gene>
    <name evidence="11" type="ORF">C7435_2454</name>
</gene>
<keyword evidence="4" id="KW-1003">Cell membrane</keyword>
<evidence type="ECO:0000256" key="7">
    <source>
        <dbReference type="ARBA" id="ARBA00023047"/>
    </source>
</evidence>
<keyword evidence="3" id="KW-0813">Transport</keyword>
<dbReference type="EMBL" id="RBIM01000005">
    <property type="protein sequence ID" value="RKQ96202.1"/>
    <property type="molecule type" value="Genomic_DNA"/>
</dbReference>
<name>A0A495D5U5_9PROT</name>
<keyword evidence="7" id="KW-0625">Polysaccharide transport</keyword>
<comment type="caution">
    <text evidence="11">The sequence shown here is derived from an EMBL/GenBank/DDBJ whole genome shotgun (WGS) entry which is preliminary data.</text>
</comment>
<dbReference type="AlphaFoldDB" id="A0A495D5U5"/>
<keyword evidence="5 9" id="KW-0812">Transmembrane</keyword>
<evidence type="ECO:0000256" key="6">
    <source>
        <dbReference type="ARBA" id="ARBA00022989"/>
    </source>
</evidence>
<dbReference type="GO" id="GO:0015920">
    <property type="term" value="P:lipopolysaccharide transport"/>
    <property type="evidence" value="ECO:0007669"/>
    <property type="project" value="TreeGrafter"/>
</dbReference>
<keyword evidence="6 9" id="KW-1133">Transmembrane helix</keyword>
<evidence type="ECO:0000256" key="5">
    <source>
        <dbReference type="ARBA" id="ARBA00022692"/>
    </source>
</evidence>
<feature type="domain" description="ABC-2 type transporter transmembrane" evidence="10">
    <location>
        <begin position="5"/>
        <end position="208"/>
    </location>
</feature>
<evidence type="ECO:0000256" key="4">
    <source>
        <dbReference type="ARBA" id="ARBA00022475"/>
    </source>
</evidence>
<dbReference type="PANTHER" id="PTHR30413">
    <property type="entry name" value="INNER MEMBRANE TRANSPORT PERMEASE"/>
    <property type="match status" value="1"/>
</dbReference>
<organism evidence="11 12">
    <name type="scientific">Maricaulis maris</name>
    <dbReference type="NCBI Taxonomy" id="74318"/>
    <lineage>
        <taxon>Bacteria</taxon>
        <taxon>Pseudomonadati</taxon>
        <taxon>Pseudomonadota</taxon>
        <taxon>Alphaproteobacteria</taxon>
        <taxon>Maricaulales</taxon>
        <taxon>Maricaulaceae</taxon>
        <taxon>Maricaulis</taxon>
    </lineage>
</organism>
<dbReference type="GO" id="GO:0015774">
    <property type="term" value="P:polysaccharide transport"/>
    <property type="evidence" value="ECO:0007669"/>
    <property type="project" value="UniProtKB-KW"/>
</dbReference>
<evidence type="ECO:0000256" key="2">
    <source>
        <dbReference type="ARBA" id="ARBA00007783"/>
    </source>
</evidence>
<dbReference type="GO" id="GO:0005886">
    <property type="term" value="C:plasma membrane"/>
    <property type="evidence" value="ECO:0007669"/>
    <property type="project" value="UniProtKB-SubCell"/>
</dbReference>
<protein>
    <submittedName>
        <fullName evidence="11">ABC-2 type transport system permease protein/lipopolysaccharide transport system permease protein</fullName>
    </submittedName>
</protein>
<evidence type="ECO:0000256" key="8">
    <source>
        <dbReference type="ARBA" id="ARBA00023136"/>
    </source>
</evidence>